<dbReference type="GO" id="GO:0004842">
    <property type="term" value="F:ubiquitin-protein transferase activity"/>
    <property type="evidence" value="ECO:0007669"/>
    <property type="project" value="TreeGrafter"/>
</dbReference>
<dbReference type="PANTHER" id="PTHR24171:SF8">
    <property type="entry name" value="BRCA1-ASSOCIATED RING DOMAIN PROTEIN 1"/>
    <property type="match status" value="1"/>
</dbReference>
<evidence type="ECO:0000256" key="2">
    <source>
        <dbReference type="ARBA" id="ARBA00023043"/>
    </source>
</evidence>
<dbReference type="PANTHER" id="PTHR24171">
    <property type="entry name" value="ANKYRIN REPEAT DOMAIN-CONTAINING PROTEIN 39-RELATED"/>
    <property type="match status" value="1"/>
</dbReference>
<comment type="caution">
    <text evidence="4">The sequence shown here is derived from an EMBL/GenBank/DDBJ whole genome shotgun (WGS) entry which is preliminary data.</text>
</comment>
<dbReference type="PROSITE" id="PS50088">
    <property type="entry name" value="ANK_REPEAT"/>
    <property type="match status" value="1"/>
</dbReference>
<evidence type="ECO:0000256" key="3">
    <source>
        <dbReference type="PROSITE-ProRule" id="PRU00023"/>
    </source>
</evidence>
<dbReference type="SMART" id="SM00248">
    <property type="entry name" value="ANK"/>
    <property type="match status" value="2"/>
</dbReference>
<evidence type="ECO:0000313" key="5">
    <source>
        <dbReference type="Proteomes" id="UP000664859"/>
    </source>
</evidence>
<dbReference type="SUPFAM" id="SSF48403">
    <property type="entry name" value="Ankyrin repeat"/>
    <property type="match status" value="1"/>
</dbReference>
<dbReference type="Proteomes" id="UP000664859">
    <property type="component" value="Unassembled WGS sequence"/>
</dbReference>
<organism evidence="4 5">
    <name type="scientific">Tribonema minus</name>
    <dbReference type="NCBI Taxonomy" id="303371"/>
    <lineage>
        <taxon>Eukaryota</taxon>
        <taxon>Sar</taxon>
        <taxon>Stramenopiles</taxon>
        <taxon>Ochrophyta</taxon>
        <taxon>PX clade</taxon>
        <taxon>Xanthophyceae</taxon>
        <taxon>Tribonematales</taxon>
        <taxon>Tribonemataceae</taxon>
        <taxon>Tribonema</taxon>
    </lineage>
</organism>
<accession>A0A835YKV0</accession>
<feature type="non-terminal residue" evidence="4">
    <location>
        <position position="139"/>
    </location>
</feature>
<sequence length="139" mass="15128">MVLIATLDDAHCDARRCSSFQCAMMLIAQGHADTAEALLEVGADHSLCSSRGTTALHAACYYAHEAVVRVLLKGGADGTVVDAAGTKPAETFSDKVPVASRFEIKKLVRQRPVLMAEGYSELRRRYVVMWKEVEAKNMA</sequence>
<dbReference type="OrthoDB" id="539213at2759"/>
<dbReference type="AlphaFoldDB" id="A0A835YKV0"/>
<dbReference type="EMBL" id="JAFCMP010000531">
    <property type="protein sequence ID" value="KAG5176985.1"/>
    <property type="molecule type" value="Genomic_DNA"/>
</dbReference>
<dbReference type="GO" id="GO:0085020">
    <property type="term" value="P:protein K6-linked ubiquitination"/>
    <property type="evidence" value="ECO:0007669"/>
    <property type="project" value="TreeGrafter"/>
</dbReference>
<feature type="repeat" description="ANK" evidence="3">
    <location>
        <begin position="51"/>
        <end position="83"/>
    </location>
</feature>
<keyword evidence="5" id="KW-1185">Reference proteome</keyword>
<evidence type="ECO:0000313" key="4">
    <source>
        <dbReference type="EMBL" id="KAG5176985.1"/>
    </source>
</evidence>
<evidence type="ECO:0000256" key="1">
    <source>
        <dbReference type="ARBA" id="ARBA00022737"/>
    </source>
</evidence>
<reference evidence="4" key="1">
    <citation type="submission" date="2021-02" db="EMBL/GenBank/DDBJ databases">
        <title>First Annotated Genome of the Yellow-green Alga Tribonema minus.</title>
        <authorList>
            <person name="Mahan K.M."/>
        </authorList>
    </citation>
    <scope>NUCLEOTIDE SEQUENCE</scope>
    <source>
        <strain evidence="4">UTEX B ZZ1240</strain>
    </source>
</reference>
<proteinExistence type="predicted"/>
<protein>
    <recommendedName>
        <fullName evidence="6">Ankyrin repeat domain-containing protein</fullName>
    </recommendedName>
</protein>
<dbReference type="InterPro" id="IPR036770">
    <property type="entry name" value="Ankyrin_rpt-contain_sf"/>
</dbReference>
<name>A0A835YKV0_9STRA</name>
<keyword evidence="1" id="KW-0677">Repeat</keyword>
<evidence type="ECO:0008006" key="6">
    <source>
        <dbReference type="Google" id="ProtNLM"/>
    </source>
</evidence>
<dbReference type="PROSITE" id="PS50297">
    <property type="entry name" value="ANK_REP_REGION"/>
    <property type="match status" value="1"/>
</dbReference>
<dbReference type="Gene3D" id="1.25.40.20">
    <property type="entry name" value="Ankyrin repeat-containing domain"/>
    <property type="match status" value="1"/>
</dbReference>
<keyword evidence="2 3" id="KW-0040">ANK repeat</keyword>
<dbReference type="Pfam" id="PF12796">
    <property type="entry name" value="Ank_2"/>
    <property type="match status" value="1"/>
</dbReference>
<dbReference type="InterPro" id="IPR002110">
    <property type="entry name" value="Ankyrin_rpt"/>
</dbReference>
<gene>
    <name evidence="4" type="ORF">JKP88DRAFT_227301</name>
</gene>